<protein>
    <submittedName>
        <fullName evidence="3">Uncharacterized protein</fullName>
    </submittedName>
</protein>
<evidence type="ECO:0000256" key="1">
    <source>
        <dbReference type="SAM" id="MobiDB-lite"/>
    </source>
</evidence>
<keyword evidence="2" id="KW-0812">Transmembrane</keyword>
<feature type="region of interest" description="Disordered" evidence="1">
    <location>
        <begin position="38"/>
        <end position="124"/>
    </location>
</feature>
<evidence type="ECO:0000313" key="3">
    <source>
        <dbReference type="EMBL" id="MBB5628150.1"/>
    </source>
</evidence>
<proteinExistence type="predicted"/>
<sequence>MTGPWRTSRGSIALVGVMGLVLLSLLLAGFSRQWSGAGTELRGLSSSTSWNQDAWDTELPSLPPQAANTREHHVLSLWPPLRGERDGQAAHPSPQASPRSGTDAVRDPQQFAHRTAGSRSPPLT</sequence>
<keyword evidence="2" id="KW-0472">Membrane</keyword>
<feature type="compositionally biased region" description="Polar residues" evidence="1">
    <location>
        <begin position="44"/>
        <end position="54"/>
    </location>
</feature>
<comment type="caution">
    <text evidence="3">The sequence shown here is derived from an EMBL/GenBank/DDBJ whole genome shotgun (WGS) entry which is preliminary data.</text>
</comment>
<evidence type="ECO:0000256" key="2">
    <source>
        <dbReference type="SAM" id="Phobius"/>
    </source>
</evidence>
<dbReference type="RefSeq" id="WP_184612711.1">
    <property type="nucleotide sequence ID" value="NZ_BOOS01000017.1"/>
</dbReference>
<name>A0A7W9DS79_9ACTN</name>
<evidence type="ECO:0000313" key="4">
    <source>
        <dbReference type="Proteomes" id="UP000588112"/>
    </source>
</evidence>
<accession>A0A7W9DS79</accession>
<organism evidence="3 4">
    <name type="scientific">Sphaerisporangium krabiense</name>
    <dbReference type="NCBI Taxonomy" id="763782"/>
    <lineage>
        <taxon>Bacteria</taxon>
        <taxon>Bacillati</taxon>
        <taxon>Actinomycetota</taxon>
        <taxon>Actinomycetes</taxon>
        <taxon>Streptosporangiales</taxon>
        <taxon>Streptosporangiaceae</taxon>
        <taxon>Sphaerisporangium</taxon>
    </lineage>
</organism>
<feature type="transmembrane region" description="Helical" evidence="2">
    <location>
        <begin position="12"/>
        <end position="30"/>
    </location>
</feature>
<gene>
    <name evidence="3" type="ORF">BJ981_003849</name>
</gene>
<dbReference type="Proteomes" id="UP000588112">
    <property type="component" value="Unassembled WGS sequence"/>
</dbReference>
<dbReference type="EMBL" id="JACHBR010000001">
    <property type="protein sequence ID" value="MBB5628150.1"/>
    <property type="molecule type" value="Genomic_DNA"/>
</dbReference>
<reference evidence="3 4" key="1">
    <citation type="submission" date="2020-08" db="EMBL/GenBank/DDBJ databases">
        <title>Sequencing the genomes of 1000 actinobacteria strains.</title>
        <authorList>
            <person name="Klenk H.-P."/>
        </authorList>
    </citation>
    <scope>NUCLEOTIDE SEQUENCE [LARGE SCALE GENOMIC DNA]</scope>
    <source>
        <strain evidence="3 4">DSM 45790</strain>
    </source>
</reference>
<keyword evidence="4" id="KW-1185">Reference proteome</keyword>
<keyword evidence="2" id="KW-1133">Transmembrane helix</keyword>
<dbReference type="AlphaFoldDB" id="A0A7W9DS79"/>